<organism evidence="2 3">
    <name type="scientific">Dictyobacter aurantiacus</name>
    <dbReference type="NCBI Taxonomy" id="1936993"/>
    <lineage>
        <taxon>Bacteria</taxon>
        <taxon>Bacillati</taxon>
        <taxon>Chloroflexota</taxon>
        <taxon>Ktedonobacteria</taxon>
        <taxon>Ktedonobacterales</taxon>
        <taxon>Dictyobacteraceae</taxon>
        <taxon>Dictyobacter</taxon>
    </lineage>
</organism>
<evidence type="ECO:0000259" key="1">
    <source>
        <dbReference type="Pfam" id="PF00903"/>
    </source>
</evidence>
<dbReference type="Gene3D" id="3.10.180.10">
    <property type="entry name" value="2,3-Dihydroxybiphenyl 1,2-Dioxygenase, domain 1"/>
    <property type="match status" value="1"/>
</dbReference>
<dbReference type="InterPro" id="IPR029068">
    <property type="entry name" value="Glyas_Bleomycin-R_OHBP_Dase"/>
</dbReference>
<dbReference type="RefSeq" id="WP_126598400.1">
    <property type="nucleotide sequence ID" value="NZ_BIFQ01000001.1"/>
</dbReference>
<protein>
    <submittedName>
        <fullName evidence="2">Glyoxalase</fullName>
    </submittedName>
</protein>
<dbReference type="Pfam" id="PF00903">
    <property type="entry name" value="Glyoxalase"/>
    <property type="match status" value="1"/>
</dbReference>
<accession>A0A401ZK86</accession>
<sequence length="121" mass="13717">MPLDLYMVGLLPRDMEKSLAFYRQLGLELPADSEGRPHVQVQMKGDITFFLNSMIPLDRQHAQGVVLEFYVRDRAIVEAKYAELTGLGYHSYQAPNFSETINAYFAMINDPDGNIVMLTAD</sequence>
<feature type="domain" description="Glyoxalase/fosfomycin resistance/dioxygenase" evidence="1">
    <location>
        <begin position="9"/>
        <end position="117"/>
    </location>
</feature>
<dbReference type="OrthoDB" id="9796521at2"/>
<reference evidence="3" key="1">
    <citation type="submission" date="2018-12" db="EMBL/GenBank/DDBJ databases">
        <title>Tengunoibacter tsumagoiensis gen. nov., sp. nov., Dictyobacter kobayashii sp. nov., D. alpinus sp. nov., and D. joshuensis sp. nov. and description of Dictyobacteraceae fam. nov. within the order Ktedonobacterales isolated from Tengu-no-mugimeshi.</title>
        <authorList>
            <person name="Wang C.M."/>
            <person name="Zheng Y."/>
            <person name="Sakai Y."/>
            <person name="Toyoda A."/>
            <person name="Minakuchi Y."/>
            <person name="Abe K."/>
            <person name="Yokota A."/>
            <person name="Yabe S."/>
        </authorList>
    </citation>
    <scope>NUCLEOTIDE SEQUENCE [LARGE SCALE GENOMIC DNA]</scope>
    <source>
        <strain evidence="3">S-27</strain>
    </source>
</reference>
<dbReference type="Proteomes" id="UP000287224">
    <property type="component" value="Unassembled WGS sequence"/>
</dbReference>
<evidence type="ECO:0000313" key="3">
    <source>
        <dbReference type="Proteomes" id="UP000287224"/>
    </source>
</evidence>
<keyword evidence="3" id="KW-1185">Reference proteome</keyword>
<dbReference type="EMBL" id="BIFQ01000001">
    <property type="protein sequence ID" value="GCE07271.1"/>
    <property type="molecule type" value="Genomic_DNA"/>
</dbReference>
<proteinExistence type="predicted"/>
<dbReference type="AlphaFoldDB" id="A0A401ZK86"/>
<dbReference type="InterPro" id="IPR004360">
    <property type="entry name" value="Glyas_Fos-R_dOase_dom"/>
</dbReference>
<evidence type="ECO:0000313" key="2">
    <source>
        <dbReference type="EMBL" id="GCE07271.1"/>
    </source>
</evidence>
<comment type="caution">
    <text evidence="2">The sequence shown here is derived from an EMBL/GenBank/DDBJ whole genome shotgun (WGS) entry which is preliminary data.</text>
</comment>
<dbReference type="SUPFAM" id="SSF54593">
    <property type="entry name" value="Glyoxalase/Bleomycin resistance protein/Dihydroxybiphenyl dioxygenase"/>
    <property type="match status" value="1"/>
</dbReference>
<name>A0A401ZK86_9CHLR</name>
<gene>
    <name evidence="2" type="ORF">KDAU_46000</name>
</gene>